<dbReference type="RefSeq" id="WP_100025390.1">
    <property type="nucleotide sequence ID" value="NZ_CP024699.1"/>
</dbReference>
<comment type="similarity">
    <text evidence="1">Belongs to the helicase family. UvrD subfamily.</text>
</comment>
<name>A0A2D3NXK4_9FUSO</name>
<keyword evidence="4" id="KW-0227">DNA damage</keyword>
<evidence type="ECO:0000256" key="11">
    <source>
        <dbReference type="ARBA" id="ARBA00023235"/>
    </source>
</evidence>
<dbReference type="GO" id="GO:0005524">
    <property type="term" value="F:ATP binding"/>
    <property type="evidence" value="ECO:0007669"/>
    <property type="project" value="UniProtKB-UniRule"/>
</dbReference>
<dbReference type="Gene3D" id="3.90.320.10">
    <property type="match status" value="1"/>
</dbReference>
<dbReference type="Pfam" id="PF12705">
    <property type="entry name" value="PDDEXK_1"/>
    <property type="match status" value="1"/>
</dbReference>
<dbReference type="PANTHER" id="PTHR11070">
    <property type="entry name" value="UVRD / RECB / PCRA DNA HELICASE FAMILY MEMBER"/>
    <property type="match status" value="1"/>
</dbReference>
<dbReference type="GO" id="GO:0005829">
    <property type="term" value="C:cytosol"/>
    <property type="evidence" value="ECO:0007669"/>
    <property type="project" value="TreeGrafter"/>
</dbReference>
<dbReference type="InterPro" id="IPR038726">
    <property type="entry name" value="PDDEXK_AddAB-type"/>
</dbReference>
<keyword evidence="9" id="KW-0238">DNA-binding</keyword>
<dbReference type="AlphaFoldDB" id="A0A2D3NXK4"/>
<evidence type="ECO:0000256" key="1">
    <source>
        <dbReference type="ARBA" id="ARBA00009922"/>
    </source>
</evidence>
<keyword evidence="6 15" id="KW-0347">Helicase</keyword>
<dbReference type="Pfam" id="PF13361">
    <property type="entry name" value="UvrD_C"/>
    <property type="match status" value="2"/>
</dbReference>
<dbReference type="GO" id="GO:0033202">
    <property type="term" value="C:DNA helicase complex"/>
    <property type="evidence" value="ECO:0007669"/>
    <property type="project" value="TreeGrafter"/>
</dbReference>
<dbReference type="FunFam" id="3.40.50.300:FF:006155">
    <property type="entry name" value="DNA helicase II"/>
    <property type="match status" value="1"/>
</dbReference>
<keyword evidence="5 15" id="KW-0378">Hydrolase</keyword>
<dbReference type="InterPro" id="IPR014016">
    <property type="entry name" value="UvrD-like_ATP-bd"/>
</dbReference>
<evidence type="ECO:0000256" key="12">
    <source>
        <dbReference type="ARBA" id="ARBA00034617"/>
    </source>
</evidence>
<dbReference type="GO" id="GO:0003677">
    <property type="term" value="F:DNA binding"/>
    <property type="evidence" value="ECO:0007669"/>
    <property type="project" value="UniProtKB-KW"/>
</dbReference>
<dbReference type="InterPro" id="IPR000212">
    <property type="entry name" value="DNA_helicase_UvrD/REP"/>
</dbReference>
<dbReference type="GO" id="GO:0043138">
    <property type="term" value="F:3'-5' DNA helicase activity"/>
    <property type="evidence" value="ECO:0007669"/>
    <property type="project" value="UniProtKB-EC"/>
</dbReference>
<accession>A0A2D3NXK4</accession>
<dbReference type="Proteomes" id="UP000230056">
    <property type="component" value="Chromosome"/>
</dbReference>
<evidence type="ECO:0000256" key="9">
    <source>
        <dbReference type="ARBA" id="ARBA00023125"/>
    </source>
</evidence>
<keyword evidence="3 15" id="KW-0547">Nucleotide-binding</keyword>
<evidence type="ECO:0000256" key="10">
    <source>
        <dbReference type="ARBA" id="ARBA00023204"/>
    </source>
</evidence>
<comment type="catalytic activity">
    <reaction evidence="14">
        <text>ATP + H2O = ADP + phosphate + H(+)</text>
        <dbReference type="Rhea" id="RHEA:13065"/>
        <dbReference type="ChEBI" id="CHEBI:15377"/>
        <dbReference type="ChEBI" id="CHEBI:15378"/>
        <dbReference type="ChEBI" id="CHEBI:30616"/>
        <dbReference type="ChEBI" id="CHEBI:43474"/>
        <dbReference type="ChEBI" id="CHEBI:456216"/>
        <dbReference type="EC" id="5.6.2.4"/>
    </reaction>
</comment>
<keyword evidence="11" id="KW-0413">Isomerase</keyword>
<evidence type="ECO:0000256" key="6">
    <source>
        <dbReference type="ARBA" id="ARBA00022806"/>
    </source>
</evidence>
<dbReference type="PROSITE" id="PS51198">
    <property type="entry name" value="UVRD_HELICASE_ATP_BIND"/>
    <property type="match status" value="1"/>
</dbReference>
<dbReference type="Gene3D" id="3.40.50.300">
    <property type="entry name" value="P-loop containing nucleotide triphosphate hydrolases"/>
    <property type="match status" value="3"/>
</dbReference>
<dbReference type="Gene3D" id="1.10.10.160">
    <property type="match status" value="1"/>
</dbReference>
<evidence type="ECO:0000256" key="2">
    <source>
        <dbReference type="ARBA" id="ARBA00022722"/>
    </source>
</evidence>
<dbReference type="InterPro" id="IPR011335">
    <property type="entry name" value="Restrct_endonuc-II-like"/>
</dbReference>
<organism evidence="17 18">
    <name type="scientific">Fusobacterium pseudoperiodonticum</name>
    <dbReference type="NCBI Taxonomy" id="2663009"/>
    <lineage>
        <taxon>Bacteria</taxon>
        <taxon>Fusobacteriati</taxon>
        <taxon>Fusobacteriota</taxon>
        <taxon>Fusobacteriia</taxon>
        <taxon>Fusobacteriales</taxon>
        <taxon>Fusobacteriaceae</taxon>
        <taxon>Fusobacterium</taxon>
    </lineage>
</organism>
<reference evidence="17 18" key="1">
    <citation type="submission" date="2017-11" db="EMBL/GenBank/DDBJ databases">
        <title>Genome sequencing of Fusobacterium periodonticum KCOM 1261.</title>
        <authorList>
            <person name="Kook J.-K."/>
            <person name="Park S.-N."/>
            <person name="Lim Y.K."/>
        </authorList>
    </citation>
    <scope>NUCLEOTIDE SEQUENCE [LARGE SCALE GENOMIC DNA]</scope>
    <source>
        <strain evidence="17 18">KCOM 1261</strain>
    </source>
</reference>
<dbReference type="EMBL" id="CP024699">
    <property type="protein sequence ID" value="ATV60131.1"/>
    <property type="molecule type" value="Genomic_DNA"/>
</dbReference>
<protein>
    <recommendedName>
        <fullName evidence="13">DNA 3'-5' helicase</fullName>
        <ecNumber evidence="13">5.6.2.4</ecNumber>
    </recommendedName>
</protein>
<evidence type="ECO:0000256" key="13">
    <source>
        <dbReference type="ARBA" id="ARBA00034808"/>
    </source>
</evidence>
<dbReference type="InterPro" id="IPR014017">
    <property type="entry name" value="DNA_helicase_UvrD-like_C"/>
</dbReference>
<evidence type="ECO:0000256" key="3">
    <source>
        <dbReference type="ARBA" id="ARBA00022741"/>
    </source>
</evidence>
<evidence type="ECO:0000256" key="8">
    <source>
        <dbReference type="ARBA" id="ARBA00022840"/>
    </source>
</evidence>
<keyword evidence="2" id="KW-0540">Nuclease</keyword>
<dbReference type="SUPFAM" id="SSF52540">
    <property type="entry name" value="P-loop containing nucleoside triphosphate hydrolases"/>
    <property type="match status" value="1"/>
</dbReference>
<comment type="catalytic activity">
    <reaction evidence="12">
        <text>Couples ATP hydrolysis with the unwinding of duplex DNA by translocating in the 3'-5' direction.</text>
        <dbReference type="EC" id="5.6.2.4"/>
    </reaction>
</comment>
<dbReference type="InterPro" id="IPR013986">
    <property type="entry name" value="DExx_box_DNA_helicase_dom_sf"/>
</dbReference>
<keyword evidence="7" id="KW-0269">Exonuclease</keyword>
<evidence type="ECO:0000256" key="15">
    <source>
        <dbReference type="PROSITE-ProRule" id="PRU00560"/>
    </source>
</evidence>
<evidence type="ECO:0000313" key="17">
    <source>
        <dbReference type="EMBL" id="ATV60131.1"/>
    </source>
</evidence>
<dbReference type="InterPro" id="IPR011604">
    <property type="entry name" value="PDDEXK-like_dom_sf"/>
</dbReference>
<evidence type="ECO:0000259" key="16">
    <source>
        <dbReference type="PROSITE" id="PS51198"/>
    </source>
</evidence>
<evidence type="ECO:0000256" key="5">
    <source>
        <dbReference type="ARBA" id="ARBA00022801"/>
    </source>
</evidence>
<proteinExistence type="inferred from homology"/>
<dbReference type="EC" id="5.6.2.4" evidence="13"/>
<sequence>MSIVNEKKSELNERQLEAVNTVKGPVVIIAGPGTGKTKTLVERTVNILVNEKVEAKKIMITTFTNKAARELELRINESLEKANVNIDISDMYIGTMHSIWTRLIEENITYSDFFDNFELMSGDYEQHFFIYSRLKEYKKLEDYQKFFDNLSNNTGKYQGDWARSSFLKNKINDLNENAIDIENIQTSDVYINFIKEAYKLYIKQLYEANIVDFSYLQVEFFNMLVKNKEFLEKISHDFEYIMVDEYQDSNKIQEKILLLISKARKNICVVGDEDQSIYRFRGASSENILNFPKHFSKDECKIIILEENYRSVTDIVEFNNKWISSIDWQGNRFDKNIVSMRDTDILGKNVFHISGKTMDENIKNTVIFIKKLKQHNKITNYNQIAVLFANFKNNSAKKLEVALKKENIEVYSPRTKVFFEMYEIKLTLGIILACFKKYFPEDSIDEYLTECVDFARLEIKKDNEFLAWIKEKIENISEESFDSLNEVFYEFLNFTYYKNVLNEETPVDSRANHNLAILSKIFKNFQKYVHYRKITSEDDFSVVKYFFTGYLDILKESRVDEIFSEEDYPNECIPFLTIHQSKGLEFPVVIVFSLNSKPNRYEDDDISRQTSIDRLINSSSKLSENDKEKFDFYRKFYVAFSRAKNLLVLSSYEMGVSENFKPFFYSIRGVNSLQFDINEVNLDEVTKKDERKILSYTTDIAPYRHCPMKYYLVREKEYSTFSKKIFNLGIITHKAIEHINKLFLQKKNPFLDNEYIENLLKNIYRFQNIDLDDNFERIMSIVKKYIEDEKDNFEYIKKVEASEFRIEDDYILYGQIDLILEDENEIQIIDFKTGKYDEFEYSSNYRQQLSLYKLLLQKKYDKDIKTYLYYLEEDEPKKEILITDEELEEDFKNINKTTQDILDNKFPKIPYNHNICGICEFKNYCWGLE</sequence>
<dbReference type="SUPFAM" id="SSF52980">
    <property type="entry name" value="Restriction endonuclease-like"/>
    <property type="match status" value="1"/>
</dbReference>
<evidence type="ECO:0000313" key="18">
    <source>
        <dbReference type="Proteomes" id="UP000230056"/>
    </source>
</evidence>
<feature type="domain" description="UvrD-like helicase ATP-binding" evidence="16">
    <location>
        <begin position="9"/>
        <end position="312"/>
    </location>
</feature>
<evidence type="ECO:0000256" key="14">
    <source>
        <dbReference type="ARBA" id="ARBA00048988"/>
    </source>
</evidence>
<evidence type="ECO:0000256" key="4">
    <source>
        <dbReference type="ARBA" id="ARBA00022763"/>
    </source>
</evidence>
<dbReference type="Pfam" id="PF00580">
    <property type="entry name" value="UvrD-helicase"/>
    <property type="match status" value="1"/>
</dbReference>
<keyword evidence="8 15" id="KW-0067">ATP-binding</keyword>
<dbReference type="GO" id="GO:0000725">
    <property type="term" value="P:recombinational repair"/>
    <property type="evidence" value="ECO:0007669"/>
    <property type="project" value="TreeGrafter"/>
</dbReference>
<dbReference type="GO" id="GO:0004527">
    <property type="term" value="F:exonuclease activity"/>
    <property type="evidence" value="ECO:0007669"/>
    <property type="project" value="UniProtKB-KW"/>
</dbReference>
<dbReference type="InterPro" id="IPR027417">
    <property type="entry name" value="P-loop_NTPase"/>
</dbReference>
<gene>
    <name evidence="17" type="ORF">CTM72_10665</name>
</gene>
<evidence type="ECO:0000256" key="7">
    <source>
        <dbReference type="ARBA" id="ARBA00022839"/>
    </source>
</evidence>
<keyword evidence="10" id="KW-0234">DNA repair</keyword>
<feature type="binding site" evidence="15">
    <location>
        <begin position="30"/>
        <end position="37"/>
    </location>
    <ligand>
        <name>ATP</name>
        <dbReference type="ChEBI" id="CHEBI:30616"/>
    </ligand>
</feature>
<dbReference type="PANTHER" id="PTHR11070:SF2">
    <property type="entry name" value="ATP-DEPENDENT DNA HELICASE SRS2"/>
    <property type="match status" value="1"/>
</dbReference>
<dbReference type="CDD" id="cd17932">
    <property type="entry name" value="DEXQc_UvrD"/>
    <property type="match status" value="1"/>
</dbReference>